<dbReference type="Pfam" id="PF02628">
    <property type="entry name" value="COX15-CtaA"/>
    <property type="match status" value="1"/>
</dbReference>
<accession>A0A8J4H4L8</accession>
<dbReference type="InterPro" id="IPR003780">
    <property type="entry name" value="COX15/CtaA_fam"/>
</dbReference>
<comment type="pathway">
    <text evidence="11">Porphyrin-containing compound metabolism.</text>
</comment>
<evidence type="ECO:0000256" key="8">
    <source>
        <dbReference type="ARBA" id="ARBA00023133"/>
    </source>
</evidence>
<name>A0A8J4H4L8_9BACL</name>
<feature type="transmembrane region" description="Helical" evidence="12">
    <location>
        <begin position="92"/>
        <end position="112"/>
    </location>
</feature>
<evidence type="ECO:0000256" key="3">
    <source>
        <dbReference type="ARBA" id="ARBA00022692"/>
    </source>
</evidence>
<dbReference type="GO" id="GO:0006784">
    <property type="term" value="P:heme A biosynthetic process"/>
    <property type="evidence" value="ECO:0007669"/>
    <property type="project" value="InterPro"/>
</dbReference>
<keyword evidence="14" id="KW-1185">Reference proteome</keyword>
<feature type="transmembrane region" description="Helical" evidence="12">
    <location>
        <begin position="7"/>
        <end position="26"/>
    </location>
</feature>
<dbReference type="Proteomes" id="UP000677918">
    <property type="component" value="Unassembled WGS sequence"/>
</dbReference>
<keyword evidence="7" id="KW-0408">Iron</keyword>
<dbReference type="GO" id="GO:0016491">
    <property type="term" value="F:oxidoreductase activity"/>
    <property type="evidence" value="ECO:0007669"/>
    <property type="project" value="UniProtKB-KW"/>
</dbReference>
<dbReference type="PANTHER" id="PTHR35457:SF1">
    <property type="entry name" value="HEME A SYNTHASE"/>
    <property type="match status" value="1"/>
</dbReference>
<comment type="subcellular location">
    <subcellularLocation>
        <location evidence="1">Membrane</location>
        <topology evidence="1">Multi-pass membrane protein</topology>
    </subcellularLocation>
</comment>
<evidence type="ECO:0000256" key="9">
    <source>
        <dbReference type="ARBA" id="ARBA00023136"/>
    </source>
</evidence>
<comment type="caution">
    <text evidence="13">The sequence shown here is derived from an EMBL/GenBank/DDBJ whole genome shotgun (WGS) entry which is preliminary data.</text>
</comment>
<evidence type="ECO:0000256" key="12">
    <source>
        <dbReference type="SAM" id="Phobius"/>
    </source>
</evidence>
<keyword evidence="3 12" id="KW-0812">Transmembrane</keyword>
<dbReference type="RefSeq" id="WP_244865033.1">
    <property type="nucleotide sequence ID" value="NZ_BOVK01000015.1"/>
</dbReference>
<keyword evidence="2" id="KW-1003">Cell membrane</keyword>
<evidence type="ECO:0000313" key="13">
    <source>
        <dbReference type="EMBL" id="GIQ68448.1"/>
    </source>
</evidence>
<evidence type="ECO:0000256" key="11">
    <source>
        <dbReference type="ARBA" id="ARBA00023444"/>
    </source>
</evidence>
<feature type="transmembrane region" description="Helical" evidence="12">
    <location>
        <begin position="118"/>
        <end position="140"/>
    </location>
</feature>
<evidence type="ECO:0000313" key="14">
    <source>
        <dbReference type="Proteomes" id="UP000677918"/>
    </source>
</evidence>
<evidence type="ECO:0000256" key="6">
    <source>
        <dbReference type="ARBA" id="ARBA00023002"/>
    </source>
</evidence>
<organism evidence="13 14">
    <name type="scientific">Xylanibacillus composti</name>
    <dbReference type="NCBI Taxonomy" id="1572762"/>
    <lineage>
        <taxon>Bacteria</taxon>
        <taxon>Bacillati</taxon>
        <taxon>Bacillota</taxon>
        <taxon>Bacilli</taxon>
        <taxon>Bacillales</taxon>
        <taxon>Paenibacillaceae</taxon>
        <taxon>Xylanibacillus</taxon>
    </lineage>
</organism>
<keyword evidence="10" id="KW-1015">Disulfide bond</keyword>
<keyword evidence="6" id="KW-0560">Oxidoreductase</keyword>
<keyword evidence="4" id="KW-0479">Metal-binding</keyword>
<evidence type="ECO:0000256" key="7">
    <source>
        <dbReference type="ARBA" id="ARBA00023004"/>
    </source>
</evidence>
<feature type="transmembrane region" description="Helical" evidence="12">
    <location>
        <begin position="281"/>
        <end position="307"/>
    </location>
</feature>
<dbReference type="EMBL" id="BOVK01000015">
    <property type="protein sequence ID" value="GIQ68448.1"/>
    <property type="molecule type" value="Genomic_DNA"/>
</dbReference>
<evidence type="ECO:0000256" key="2">
    <source>
        <dbReference type="ARBA" id="ARBA00022475"/>
    </source>
</evidence>
<keyword evidence="5 12" id="KW-1133">Transmembrane helix</keyword>
<dbReference type="GO" id="GO:0016020">
    <property type="term" value="C:membrane"/>
    <property type="evidence" value="ECO:0007669"/>
    <property type="project" value="UniProtKB-SubCell"/>
</dbReference>
<dbReference type="PANTHER" id="PTHR35457">
    <property type="entry name" value="HEME A SYNTHASE"/>
    <property type="match status" value="1"/>
</dbReference>
<feature type="transmembrane region" description="Helical" evidence="12">
    <location>
        <begin position="254"/>
        <end position="275"/>
    </location>
</feature>
<protein>
    <submittedName>
        <fullName evidence="13">Heme A synthase</fullName>
    </submittedName>
</protein>
<gene>
    <name evidence="13" type="primary">ctaA</name>
    <name evidence="13" type="ORF">XYCOK13_12720</name>
</gene>
<proteinExistence type="predicted"/>
<evidence type="ECO:0000256" key="4">
    <source>
        <dbReference type="ARBA" id="ARBA00022723"/>
    </source>
</evidence>
<dbReference type="InterPro" id="IPR050450">
    <property type="entry name" value="COX15/CtaA_HemeA_synthase"/>
</dbReference>
<feature type="transmembrane region" description="Helical" evidence="12">
    <location>
        <begin position="171"/>
        <end position="189"/>
    </location>
</feature>
<dbReference type="GO" id="GO:0046872">
    <property type="term" value="F:metal ion binding"/>
    <property type="evidence" value="ECO:0007669"/>
    <property type="project" value="UniProtKB-KW"/>
</dbReference>
<sequence length="314" mass="34127">MKNGRFFRTLIMATAIGMFLVLLGGITVTKTGSGMGCGDDWPLCNGKFLPAYTLTSIIEYSHRMVSGIVGILVLASTIAVWRRMKQRKDAKLYAATALFFTILQALLGAAAVKWEQSSLVMALHFGFSLIAFAGTLLLAITVVRMDRPAHPDGWGEALDAGFRVSTRFRNGVWFSLVYCYVVVYLGAFVRHTESMAGCEGWPLCSGEVIPQDWSGGTGIAFIHRVAALLLFVLIAWIGHIGYRRYGEVRPVRAASLAAAILIALQVTTGGVVALSLHHDQIYFFASMLHTIVVAGLFGVLCYLSILVGRLGSRT</sequence>
<evidence type="ECO:0000256" key="1">
    <source>
        <dbReference type="ARBA" id="ARBA00004141"/>
    </source>
</evidence>
<keyword evidence="9 12" id="KW-0472">Membrane</keyword>
<dbReference type="AlphaFoldDB" id="A0A8J4H4L8"/>
<feature type="transmembrane region" description="Helical" evidence="12">
    <location>
        <begin position="221"/>
        <end position="242"/>
    </location>
</feature>
<evidence type="ECO:0000256" key="5">
    <source>
        <dbReference type="ARBA" id="ARBA00022989"/>
    </source>
</evidence>
<keyword evidence="8" id="KW-0350">Heme biosynthesis</keyword>
<evidence type="ECO:0000256" key="10">
    <source>
        <dbReference type="ARBA" id="ARBA00023157"/>
    </source>
</evidence>
<feature type="transmembrane region" description="Helical" evidence="12">
    <location>
        <begin position="60"/>
        <end position="80"/>
    </location>
</feature>
<reference evidence="13" key="1">
    <citation type="submission" date="2021-04" db="EMBL/GenBank/DDBJ databases">
        <title>Draft genome sequence of Xylanibacillus composti strain K13.</title>
        <authorList>
            <person name="Uke A."/>
            <person name="Chhe C."/>
            <person name="Baramee S."/>
            <person name="Kosugi A."/>
        </authorList>
    </citation>
    <scope>NUCLEOTIDE SEQUENCE</scope>
    <source>
        <strain evidence="13">K13</strain>
    </source>
</reference>